<keyword evidence="5" id="KW-1185">Reference proteome</keyword>
<keyword evidence="2" id="KW-0808">Transferase</keyword>
<proteinExistence type="inferred from homology"/>
<comment type="similarity">
    <text evidence="1">Belongs to the sulfotransferase 1 family.</text>
</comment>
<evidence type="ECO:0000256" key="1">
    <source>
        <dbReference type="ARBA" id="ARBA00005771"/>
    </source>
</evidence>
<dbReference type="FunCoup" id="A0A1X7V7Q0">
    <property type="interactions" value="5"/>
</dbReference>
<dbReference type="Pfam" id="PF00685">
    <property type="entry name" value="Sulfotransfer_1"/>
    <property type="match status" value="1"/>
</dbReference>
<sequence length="288" mass="32834">MSALPTLKYYNGFPLSPAVDANWVAELIEGGFQLYSDDVLIVTYPKSGTTWTQQVVSLIRGLPRGQEETHVTNSIPWLEKSKDVTLSLPSPRSFKCHLPYHMVARGTPADSVAKYIYVIRNPKDVAVSFYHHTKRYNDSTYHFTGDWNDYFELFLKGEVDFGSWFDHVLGWLAHKDAENILFLKYEDMKADLRGTVKSISQFMGYSLDESVIDRITEQSTFENMRSDPSANPDSLSSIKAKITKNSTPFLRKGIVGDWKNHFSDEQSARLDAEYAKRMAGSGLELRYE</sequence>
<dbReference type="Proteomes" id="UP000007879">
    <property type="component" value="Unassembled WGS sequence"/>
</dbReference>
<dbReference type="PANTHER" id="PTHR11783">
    <property type="entry name" value="SULFOTRANSFERASE SULT"/>
    <property type="match status" value="1"/>
</dbReference>
<evidence type="ECO:0000259" key="3">
    <source>
        <dbReference type="Pfam" id="PF00685"/>
    </source>
</evidence>
<evidence type="ECO:0000313" key="5">
    <source>
        <dbReference type="Proteomes" id="UP000007879"/>
    </source>
</evidence>
<gene>
    <name evidence="4" type="primary">100635940</name>
</gene>
<dbReference type="eggNOG" id="KOG1584">
    <property type="taxonomic scope" value="Eukaryota"/>
</dbReference>
<dbReference type="GO" id="GO:0008146">
    <property type="term" value="F:sulfotransferase activity"/>
    <property type="evidence" value="ECO:0007669"/>
    <property type="project" value="InterPro"/>
</dbReference>
<dbReference type="AlphaFoldDB" id="A0A1X7V7Q0"/>
<dbReference type="EnsemblMetazoa" id="Aqu2.1.35537_001">
    <property type="protein sequence ID" value="Aqu2.1.35537_001"/>
    <property type="gene ID" value="Aqu2.1.35537"/>
</dbReference>
<dbReference type="InterPro" id="IPR000863">
    <property type="entry name" value="Sulfotransferase_dom"/>
</dbReference>
<evidence type="ECO:0000256" key="2">
    <source>
        <dbReference type="ARBA" id="ARBA00022679"/>
    </source>
</evidence>
<organism evidence="4">
    <name type="scientific">Amphimedon queenslandica</name>
    <name type="common">Sponge</name>
    <dbReference type="NCBI Taxonomy" id="400682"/>
    <lineage>
        <taxon>Eukaryota</taxon>
        <taxon>Metazoa</taxon>
        <taxon>Porifera</taxon>
        <taxon>Demospongiae</taxon>
        <taxon>Heteroscleromorpha</taxon>
        <taxon>Haplosclerida</taxon>
        <taxon>Niphatidae</taxon>
        <taxon>Amphimedon</taxon>
    </lineage>
</organism>
<dbReference type="InterPro" id="IPR027417">
    <property type="entry name" value="P-loop_NTPase"/>
</dbReference>
<dbReference type="Gene3D" id="3.40.50.300">
    <property type="entry name" value="P-loop containing nucleotide triphosphate hydrolases"/>
    <property type="match status" value="1"/>
</dbReference>
<feature type="domain" description="Sulfotransferase" evidence="3">
    <location>
        <begin position="37"/>
        <end position="282"/>
    </location>
</feature>
<dbReference type="OrthoDB" id="205623at2759"/>
<name>A0A1X7V7Q0_AMPQE</name>
<dbReference type="OMA" id="AAYENEM"/>
<reference evidence="4" key="2">
    <citation type="submission" date="2017-05" db="UniProtKB">
        <authorList>
            <consortium name="EnsemblMetazoa"/>
        </authorList>
    </citation>
    <scope>IDENTIFICATION</scope>
</reference>
<dbReference type="SUPFAM" id="SSF52540">
    <property type="entry name" value="P-loop containing nucleoside triphosphate hydrolases"/>
    <property type="match status" value="1"/>
</dbReference>
<protein>
    <recommendedName>
        <fullName evidence="3">Sulfotransferase domain-containing protein</fullName>
    </recommendedName>
</protein>
<accession>A0A1X7V7Q0</accession>
<dbReference type="EnsemblMetazoa" id="XM_019994909.1">
    <property type="protein sequence ID" value="XP_019850468.1"/>
    <property type="gene ID" value="LOC100635940"/>
</dbReference>
<dbReference type="InParanoid" id="A0A1X7V7Q0"/>
<dbReference type="KEGG" id="aqu:100635940"/>
<evidence type="ECO:0000313" key="4">
    <source>
        <dbReference type="EnsemblMetazoa" id="Aqu2.1.35537_001"/>
    </source>
</evidence>
<reference evidence="5" key="1">
    <citation type="journal article" date="2010" name="Nature">
        <title>The Amphimedon queenslandica genome and the evolution of animal complexity.</title>
        <authorList>
            <person name="Srivastava M."/>
            <person name="Simakov O."/>
            <person name="Chapman J."/>
            <person name="Fahey B."/>
            <person name="Gauthier M.E."/>
            <person name="Mitros T."/>
            <person name="Richards G.S."/>
            <person name="Conaco C."/>
            <person name="Dacre M."/>
            <person name="Hellsten U."/>
            <person name="Larroux C."/>
            <person name="Putnam N.H."/>
            <person name="Stanke M."/>
            <person name="Adamska M."/>
            <person name="Darling A."/>
            <person name="Degnan S.M."/>
            <person name="Oakley T.H."/>
            <person name="Plachetzki D.C."/>
            <person name="Zhai Y."/>
            <person name="Adamski M."/>
            <person name="Calcino A."/>
            <person name="Cummins S.F."/>
            <person name="Goodstein D.M."/>
            <person name="Harris C."/>
            <person name="Jackson D.J."/>
            <person name="Leys S.P."/>
            <person name="Shu S."/>
            <person name="Woodcroft B.J."/>
            <person name="Vervoort M."/>
            <person name="Kosik K.S."/>
            <person name="Manning G."/>
            <person name="Degnan B.M."/>
            <person name="Rokhsar D.S."/>
        </authorList>
    </citation>
    <scope>NUCLEOTIDE SEQUENCE [LARGE SCALE GENOMIC DNA]</scope>
</reference>